<keyword evidence="3" id="KW-0998">Cell outer membrane</keyword>
<comment type="subcellular location">
    <subcellularLocation>
        <location evidence="1">Cell outer membrane</location>
    </subcellularLocation>
</comment>
<dbReference type="PANTHER" id="PTHR30329">
    <property type="entry name" value="STATOR ELEMENT OF FLAGELLAR MOTOR COMPLEX"/>
    <property type="match status" value="1"/>
</dbReference>
<feature type="domain" description="OmpA-like" evidence="4">
    <location>
        <begin position="214"/>
        <end position="331"/>
    </location>
</feature>
<dbReference type="PANTHER" id="PTHR30329:SF21">
    <property type="entry name" value="LIPOPROTEIN YIAD-RELATED"/>
    <property type="match status" value="1"/>
</dbReference>
<dbReference type="SUPFAM" id="SSF103088">
    <property type="entry name" value="OmpA-like"/>
    <property type="match status" value="1"/>
</dbReference>
<gene>
    <name evidence="5" type="ORF">MNBD_GAMMA03-420</name>
</gene>
<evidence type="ECO:0000313" key="5">
    <source>
        <dbReference type="EMBL" id="VAW44776.1"/>
    </source>
</evidence>
<dbReference type="GO" id="GO:0009279">
    <property type="term" value="C:cell outer membrane"/>
    <property type="evidence" value="ECO:0007669"/>
    <property type="project" value="UniProtKB-SubCell"/>
</dbReference>
<dbReference type="AlphaFoldDB" id="A0A3B0WJY7"/>
<dbReference type="InterPro" id="IPR006664">
    <property type="entry name" value="OMP_bac"/>
</dbReference>
<dbReference type="InterPro" id="IPR006665">
    <property type="entry name" value="OmpA-like"/>
</dbReference>
<evidence type="ECO:0000256" key="2">
    <source>
        <dbReference type="ARBA" id="ARBA00023136"/>
    </source>
</evidence>
<dbReference type="PROSITE" id="PS51123">
    <property type="entry name" value="OMPA_2"/>
    <property type="match status" value="1"/>
</dbReference>
<sequence length="331" mass="36899">MRKISLLLTISLLTLSISSMLLAQEDVQNSKDHPLISRYPDFHIKKYFQVEFDEAELMVAEFDKKTKKAETIKLEGKITNISYVANKKHLEVSLLQLYKNYEKALKKLNAKFIFTCRNESCFQGDGFGNGTSVGLWVNKIINLYKGVHTSIKKEFGILTATIPTSGTEKIHIMVVVSLEHINGYRNILISIVEPEILDTDKVGIGSPNEMQQAIAAQGKVVLEGIYFDHDKASIKPESAKTLEIIASYLQAKSDVRFYVVGHTDSSGSYEYNYRLSKNRAQAVLDTLVETHNIDPTKLKAVGIGPVSPATSNDNNAGQATNRRVELVLMGQ</sequence>
<dbReference type="Pfam" id="PF00691">
    <property type="entry name" value="OmpA"/>
    <property type="match status" value="1"/>
</dbReference>
<evidence type="ECO:0000259" key="4">
    <source>
        <dbReference type="PROSITE" id="PS51123"/>
    </source>
</evidence>
<dbReference type="CDD" id="cd07185">
    <property type="entry name" value="OmpA_C-like"/>
    <property type="match status" value="1"/>
</dbReference>
<name>A0A3B0WJY7_9ZZZZ</name>
<dbReference type="Gene3D" id="3.30.1330.60">
    <property type="entry name" value="OmpA-like domain"/>
    <property type="match status" value="1"/>
</dbReference>
<reference evidence="5" key="1">
    <citation type="submission" date="2018-06" db="EMBL/GenBank/DDBJ databases">
        <authorList>
            <person name="Zhirakovskaya E."/>
        </authorList>
    </citation>
    <scope>NUCLEOTIDE SEQUENCE</scope>
</reference>
<organism evidence="5">
    <name type="scientific">hydrothermal vent metagenome</name>
    <dbReference type="NCBI Taxonomy" id="652676"/>
    <lineage>
        <taxon>unclassified sequences</taxon>
        <taxon>metagenomes</taxon>
        <taxon>ecological metagenomes</taxon>
    </lineage>
</organism>
<evidence type="ECO:0000256" key="1">
    <source>
        <dbReference type="ARBA" id="ARBA00004442"/>
    </source>
</evidence>
<proteinExistence type="predicted"/>
<keyword evidence="2" id="KW-0472">Membrane</keyword>
<evidence type="ECO:0000256" key="3">
    <source>
        <dbReference type="ARBA" id="ARBA00023237"/>
    </source>
</evidence>
<protein>
    <recommendedName>
        <fullName evidence="4">OmpA-like domain-containing protein</fullName>
    </recommendedName>
</protein>
<dbReference type="PRINTS" id="PR01021">
    <property type="entry name" value="OMPADOMAIN"/>
</dbReference>
<accession>A0A3B0WJY7</accession>
<dbReference type="InterPro" id="IPR036737">
    <property type="entry name" value="OmpA-like_sf"/>
</dbReference>
<dbReference type="InterPro" id="IPR050330">
    <property type="entry name" value="Bact_OuterMem_StrucFunc"/>
</dbReference>
<dbReference type="EMBL" id="UOFC01000021">
    <property type="protein sequence ID" value="VAW44776.1"/>
    <property type="molecule type" value="Genomic_DNA"/>
</dbReference>